<accession>A0A517T675</accession>
<evidence type="ECO:0000313" key="5">
    <source>
        <dbReference type="Proteomes" id="UP000319976"/>
    </source>
</evidence>
<feature type="transmembrane region" description="Helical" evidence="2">
    <location>
        <begin position="327"/>
        <end position="347"/>
    </location>
</feature>
<feature type="transmembrane region" description="Helical" evidence="2">
    <location>
        <begin position="367"/>
        <end position="400"/>
    </location>
</feature>
<evidence type="ECO:0000313" key="4">
    <source>
        <dbReference type="EMBL" id="QDT63885.1"/>
    </source>
</evidence>
<dbReference type="Gene3D" id="3.40.190.150">
    <property type="entry name" value="Bordetella uptake gene, domain 1"/>
    <property type="match status" value="1"/>
</dbReference>
<dbReference type="EMBL" id="CP036316">
    <property type="protein sequence ID" value="QDT63885.1"/>
    <property type="molecule type" value="Genomic_DNA"/>
</dbReference>
<dbReference type="InterPro" id="IPR005064">
    <property type="entry name" value="BUG"/>
</dbReference>
<dbReference type="CDD" id="cd07012">
    <property type="entry name" value="PBP2_Bug_TTT"/>
    <property type="match status" value="1"/>
</dbReference>
<name>A0A517T675_9PLAN</name>
<dbReference type="KEGG" id="chya:V22_11110"/>
<keyword evidence="2" id="KW-0812">Transmembrane</keyword>
<dbReference type="Pfam" id="PF03401">
    <property type="entry name" value="TctC"/>
    <property type="match status" value="1"/>
</dbReference>
<feature type="transmembrane region" description="Helical" evidence="2">
    <location>
        <begin position="406"/>
        <end position="427"/>
    </location>
</feature>
<dbReference type="AlphaFoldDB" id="A0A517T675"/>
<evidence type="ECO:0000256" key="2">
    <source>
        <dbReference type="SAM" id="Phobius"/>
    </source>
</evidence>
<dbReference type="Gene3D" id="3.40.190.10">
    <property type="entry name" value="Periplasmic binding protein-like II"/>
    <property type="match status" value="1"/>
</dbReference>
<comment type="similarity">
    <text evidence="1">Belongs to the UPF0065 (bug) family.</text>
</comment>
<feature type="domain" description="DUF1468" evidence="3">
    <location>
        <begin position="312"/>
        <end position="432"/>
    </location>
</feature>
<organism evidence="4 5">
    <name type="scientific">Calycomorphotria hydatis</name>
    <dbReference type="NCBI Taxonomy" id="2528027"/>
    <lineage>
        <taxon>Bacteria</taxon>
        <taxon>Pseudomonadati</taxon>
        <taxon>Planctomycetota</taxon>
        <taxon>Planctomycetia</taxon>
        <taxon>Planctomycetales</taxon>
        <taxon>Planctomycetaceae</taxon>
        <taxon>Calycomorphotria</taxon>
    </lineage>
</organism>
<dbReference type="InterPro" id="IPR042100">
    <property type="entry name" value="Bug_dom1"/>
</dbReference>
<keyword evidence="4" id="KW-0675">Receptor</keyword>
<dbReference type="RefSeq" id="WP_145260542.1">
    <property type="nucleotide sequence ID" value="NZ_CP036316.1"/>
</dbReference>
<protein>
    <submittedName>
        <fullName evidence="4">Tripartite tricarboxylate transporter family receptor</fullName>
    </submittedName>
</protein>
<evidence type="ECO:0000256" key="1">
    <source>
        <dbReference type="ARBA" id="ARBA00006987"/>
    </source>
</evidence>
<reference evidence="4 5" key="1">
    <citation type="submission" date="2019-02" db="EMBL/GenBank/DDBJ databases">
        <title>Deep-cultivation of Planctomycetes and their phenomic and genomic characterization uncovers novel biology.</title>
        <authorList>
            <person name="Wiegand S."/>
            <person name="Jogler M."/>
            <person name="Boedeker C."/>
            <person name="Pinto D."/>
            <person name="Vollmers J."/>
            <person name="Rivas-Marin E."/>
            <person name="Kohn T."/>
            <person name="Peeters S.H."/>
            <person name="Heuer A."/>
            <person name="Rast P."/>
            <person name="Oberbeckmann S."/>
            <person name="Bunk B."/>
            <person name="Jeske O."/>
            <person name="Meyerdierks A."/>
            <person name="Storesund J.E."/>
            <person name="Kallscheuer N."/>
            <person name="Luecker S."/>
            <person name="Lage O.M."/>
            <person name="Pohl T."/>
            <person name="Merkel B.J."/>
            <person name="Hornburger P."/>
            <person name="Mueller R.-W."/>
            <person name="Bruemmer F."/>
            <person name="Labrenz M."/>
            <person name="Spormann A.M."/>
            <person name="Op den Camp H."/>
            <person name="Overmann J."/>
            <person name="Amann R."/>
            <person name="Jetten M.S.M."/>
            <person name="Mascher T."/>
            <person name="Medema M.H."/>
            <person name="Devos D.P."/>
            <person name="Kaster A.-K."/>
            <person name="Ovreas L."/>
            <person name="Rohde M."/>
            <person name="Galperin M.Y."/>
            <person name="Jogler C."/>
        </authorList>
    </citation>
    <scope>NUCLEOTIDE SEQUENCE [LARGE SCALE GENOMIC DNA]</scope>
    <source>
        <strain evidence="4 5">V22</strain>
    </source>
</reference>
<keyword evidence="2" id="KW-1133">Transmembrane helix</keyword>
<keyword evidence="5" id="KW-1185">Reference proteome</keyword>
<dbReference type="Pfam" id="PF07331">
    <property type="entry name" value="TctB"/>
    <property type="match status" value="1"/>
</dbReference>
<gene>
    <name evidence="4" type="ORF">V22_11110</name>
</gene>
<evidence type="ECO:0000259" key="3">
    <source>
        <dbReference type="Pfam" id="PF07331"/>
    </source>
</evidence>
<keyword evidence="2" id="KW-0472">Membrane</keyword>
<dbReference type="PANTHER" id="PTHR42928">
    <property type="entry name" value="TRICARBOXYLATE-BINDING PROTEIN"/>
    <property type="match status" value="1"/>
</dbReference>
<sequence>MNRSITGLLLICLMAGCEQDGQFPMQPVTLICPWSAGGGTDRIARQLAVQLEGELGVPVNVVNATGGGGVTGHSRGAFARPDGYTLLLGTVELNLMHWRGLCPITPEDFEPVALLNQDAAALFVSRDSDIWDLNALKQKLSTSKNPIPASGTARGGIWHLSLVGWLATEELPTESINWISINGATASLQELMAGGVELVCCSLPEAKSLLNAGEVRCLGVMDSQRIDSFPEVPTFEEQGAKWSMGGWRGLLYPTGIDPVRYLTMQKAVQNVIQGDEFQRFMELSGFQFSINADTNFRQFLVQRDSELGAALRAAQLMKHGNSVLGPYLFPIAIIAIGCLTVIFSFFLRTPDQESVKKADLNIYWGKLILSVMVLVCFTLTMNQVGFIIAAMGVMLCLLLLKRVPFFQATAFALFIVTGLYQVFANFLHVPLPHGYVGW</sequence>
<proteinExistence type="inferred from homology"/>
<dbReference type="PANTHER" id="PTHR42928:SF5">
    <property type="entry name" value="BLR1237 PROTEIN"/>
    <property type="match status" value="1"/>
</dbReference>
<dbReference type="Proteomes" id="UP000319976">
    <property type="component" value="Chromosome"/>
</dbReference>
<dbReference type="PROSITE" id="PS51257">
    <property type="entry name" value="PROKAR_LIPOPROTEIN"/>
    <property type="match status" value="1"/>
</dbReference>
<dbReference type="InterPro" id="IPR009936">
    <property type="entry name" value="DUF1468"/>
</dbReference>
<dbReference type="OrthoDB" id="8880247at2"/>